<sequence>MCMNWYKLEKIVNRIAIAINGEEIHVKIIPHQKRQNTSTGFMQVEVGKKILLESGQEIDLNLDGKSFYTAFNQMYRLI</sequence>
<reference evidence="2" key="1">
    <citation type="submission" date="2016-09" db="EMBL/GenBank/DDBJ databases">
        <authorList>
            <person name="Varghese N."/>
            <person name="Submissions S."/>
        </authorList>
    </citation>
    <scope>NUCLEOTIDE SEQUENCE [LARGE SCALE GENOMIC DNA]</scope>
    <source>
        <strain evidence="2">ANC 4422</strain>
    </source>
</reference>
<evidence type="ECO:0000313" key="2">
    <source>
        <dbReference type="Proteomes" id="UP000242501"/>
    </source>
</evidence>
<evidence type="ECO:0008006" key="3">
    <source>
        <dbReference type="Google" id="ProtNLM"/>
    </source>
</evidence>
<dbReference type="Proteomes" id="UP000242501">
    <property type="component" value="Unassembled WGS sequence"/>
</dbReference>
<gene>
    <name evidence="1" type="ORF">SAMN05421733_11436</name>
</gene>
<proteinExistence type="predicted"/>
<name>A0A1G6K6H5_9GAMM</name>
<accession>A0A1G6K6H5</accession>
<keyword evidence="2" id="KW-1185">Reference proteome</keyword>
<evidence type="ECO:0000313" key="1">
    <source>
        <dbReference type="EMBL" id="SDC25906.1"/>
    </source>
</evidence>
<organism evidence="1 2">
    <name type="scientific">Acinetobacter boissieri</name>
    <dbReference type="NCBI Taxonomy" id="1219383"/>
    <lineage>
        <taxon>Bacteria</taxon>
        <taxon>Pseudomonadati</taxon>
        <taxon>Pseudomonadota</taxon>
        <taxon>Gammaproteobacteria</taxon>
        <taxon>Moraxellales</taxon>
        <taxon>Moraxellaceae</taxon>
        <taxon>Acinetobacter</taxon>
    </lineage>
</organism>
<dbReference type="AlphaFoldDB" id="A0A1G6K6H5"/>
<protein>
    <recommendedName>
        <fullName evidence="3">Transposase</fullName>
    </recommendedName>
</protein>
<dbReference type="EMBL" id="FMYL01000014">
    <property type="protein sequence ID" value="SDC25906.1"/>
    <property type="molecule type" value="Genomic_DNA"/>
</dbReference>